<evidence type="ECO:0000256" key="11">
    <source>
        <dbReference type="SAM" id="MobiDB-lite"/>
    </source>
</evidence>
<feature type="compositionally biased region" description="Polar residues" evidence="11">
    <location>
        <begin position="520"/>
        <end position="531"/>
    </location>
</feature>
<organism evidence="15 16">
    <name type="scientific">Smittium culicis</name>
    <dbReference type="NCBI Taxonomy" id="133412"/>
    <lineage>
        <taxon>Eukaryota</taxon>
        <taxon>Fungi</taxon>
        <taxon>Fungi incertae sedis</taxon>
        <taxon>Zoopagomycota</taxon>
        <taxon>Kickxellomycotina</taxon>
        <taxon>Harpellomycetes</taxon>
        <taxon>Harpellales</taxon>
        <taxon>Legeriomycetaceae</taxon>
        <taxon>Smittium</taxon>
    </lineage>
</organism>
<evidence type="ECO:0000256" key="3">
    <source>
        <dbReference type="ARBA" id="ARBA00022555"/>
    </source>
</evidence>
<keyword evidence="16" id="KW-1185">Reference proteome</keyword>
<comment type="similarity">
    <text evidence="10">Belongs to the class I-like SAM-binding methyltransferase superfamily. TRM11 methyltransferase family.</text>
</comment>
<reference evidence="15 16" key="1">
    <citation type="submission" date="2017-01" db="EMBL/GenBank/DDBJ databases">
        <authorList>
            <person name="Mah S.A."/>
            <person name="Swanson W.J."/>
            <person name="Moy G.W."/>
            <person name="Vacquier V.D."/>
        </authorList>
    </citation>
    <scope>NUCLEOTIDE SEQUENCE [LARGE SCALE GENOMIC DNA]</scope>
    <source>
        <strain evidence="15 16">GSMNP</strain>
    </source>
</reference>
<sequence>MAKTYILVYAQTHAPFRLPELTAIQQIENISININLSYNDPTIPLIFVECDSEDDVILLVRRSILIKKVVEYWAQGPSFDLLKESYDNIATPINPSLLSSDHKFLIEGIGRSFALNEQIEFIEQLEFLGFNGKISLSKPEHTIILIVDYGPLYVPIDTTTDQNPNADINTNDSHSRLKTTKTLKPDIYSHRNMIVGRLISTAITSRSLINKYNLKTRKYLGNTSMEAEMSLVTANMAKVLPGHLVYDPFVGTGSFLLVASEYGAYTFGSDIDGRQIRGTAGFRRNVGGIDANVSSYKLGHLILGNFVSDITKLPFRDSAFPSINAIITDPPYGVRAGAKKLGRKSGNDPVKSLQLVDGGEIPNHLRQDYYPPTCEYEMSSVIIDLLSLAAKVLVVGGRLVFWLPTVTDEYQDSDIPTHPSLTLIANSEQNFGSWSRRLITMEKTAELAPNNSSNNSATSTNPQSSHLDTSITQLITPNVPSSDPVSINDNLPQNSENLSTSISQISINSQSTTSLKNDPKSTTSDSPQQHNAEPAHKNFRIKYFNKFE</sequence>
<dbReference type="InterPro" id="IPR029063">
    <property type="entry name" value="SAM-dependent_MTases_sf"/>
</dbReference>
<evidence type="ECO:0000256" key="1">
    <source>
        <dbReference type="ARBA" id="ARBA00004496"/>
    </source>
</evidence>
<dbReference type="PROSITE" id="PS51627">
    <property type="entry name" value="SAM_MT_TRM11"/>
    <property type="match status" value="1"/>
</dbReference>
<gene>
    <name evidence="14" type="ORF">AYI70_g12109</name>
    <name evidence="15" type="ORF">AYI70_g9225</name>
</gene>
<dbReference type="EMBL" id="LSSN01006030">
    <property type="protein sequence ID" value="OMJ07538.1"/>
    <property type="molecule type" value="Genomic_DNA"/>
</dbReference>
<dbReference type="GO" id="GO:0008033">
    <property type="term" value="P:tRNA processing"/>
    <property type="evidence" value="ECO:0007669"/>
    <property type="project" value="UniProtKB-UniRule"/>
</dbReference>
<dbReference type="PANTHER" id="PTHR13370">
    <property type="entry name" value="RNA METHYLASE-RELATED"/>
    <property type="match status" value="1"/>
</dbReference>
<dbReference type="Gene3D" id="3.40.50.150">
    <property type="entry name" value="Vaccinia Virus protein VP39"/>
    <property type="match status" value="1"/>
</dbReference>
<dbReference type="PRINTS" id="PR00507">
    <property type="entry name" value="N12N6MTFRASE"/>
</dbReference>
<evidence type="ECO:0000256" key="10">
    <source>
        <dbReference type="PROSITE-ProRule" id="PRU00959"/>
    </source>
</evidence>
<keyword evidence="6 10" id="KW-0949">S-adenosyl-L-methionine</keyword>
<evidence type="ECO:0000313" key="14">
    <source>
        <dbReference type="EMBL" id="OMJ07538.1"/>
    </source>
</evidence>
<dbReference type="Proteomes" id="UP000187283">
    <property type="component" value="Unassembled WGS sequence"/>
</dbReference>
<evidence type="ECO:0000259" key="13">
    <source>
        <dbReference type="Pfam" id="PF25904"/>
    </source>
</evidence>
<comment type="subcellular location">
    <subcellularLocation>
        <location evidence="1">Cytoplasm</location>
    </subcellularLocation>
</comment>
<evidence type="ECO:0000256" key="7">
    <source>
        <dbReference type="ARBA" id="ARBA00022694"/>
    </source>
</evidence>
<dbReference type="OrthoDB" id="333024at2759"/>
<feature type="domain" description="Ribosomal RNA large subunit methyltransferase K/L-like methyltransferase" evidence="12">
    <location>
        <begin position="216"/>
        <end position="340"/>
    </location>
</feature>
<keyword evidence="2" id="KW-0963">Cytoplasm</keyword>
<evidence type="ECO:0000313" key="16">
    <source>
        <dbReference type="Proteomes" id="UP000187283"/>
    </source>
</evidence>
<name>A0A1R1XCB0_9FUNG</name>
<dbReference type="GO" id="GO:0005737">
    <property type="term" value="C:cytoplasm"/>
    <property type="evidence" value="ECO:0007669"/>
    <property type="project" value="UniProtKB-SubCell"/>
</dbReference>
<dbReference type="GO" id="GO:0160102">
    <property type="term" value="F:tRNA (guanine(10)-N2)-methyltransferase activity"/>
    <property type="evidence" value="ECO:0007669"/>
    <property type="project" value="UniProtKB-EC"/>
</dbReference>
<dbReference type="Pfam" id="PF01170">
    <property type="entry name" value="UPF0020"/>
    <property type="match status" value="1"/>
</dbReference>
<keyword evidence="3 10" id="KW-0820">tRNA-binding</keyword>
<accession>A0A1R1XCB0</accession>
<dbReference type="InterPro" id="IPR002052">
    <property type="entry name" value="DNA_methylase_N6_adenine_CS"/>
</dbReference>
<keyword evidence="5 10" id="KW-0808">Transferase</keyword>
<dbReference type="EMBL" id="LSSN01004051">
    <property type="protein sequence ID" value="OMJ12274.1"/>
    <property type="molecule type" value="Genomic_DNA"/>
</dbReference>
<dbReference type="PIRSF" id="PIRSF017259">
    <property type="entry name" value="tRNA_mtfrase_TRM11"/>
    <property type="match status" value="1"/>
</dbReference>
<dbReference type="GO" id="GO:0043527">
    <property type="term" value="C:tRNA methyltransferase complex"/>
    <property type="evidence" value="ECO:0007669"/>
    <property type="project" value="UniProtKB-ARBA"/>
</dbReference>
<evidence type="ECO:0000256" key="2">
    <source>
        <dbReference type="ARBA" id="ARBA00022490"/>
    </source>
</evidence>
<dbReference type="EC" id="2.1.1.214" evidence="9"/>
<feature type="region of interest" description="Disordered" evidence="11">
    <location>
        <begin position="447"/>
        <end position="538"/>
    </location>
</feature>
<dbReference type="STRING" id="133412.A0A1R1XCB0"/>
<feature type="compositionally biased region" description="Polar residues" evidence="11">
    <location>
        <begin position="466"/>
        <end position="496"/>
    </location>
</feature>
<dbReference type="AlphaFoldDB" id="A0A1R1XCB0"/>
<dbReference type="InterPro" id="IPR059073">
    <property type="entry name" value="TRMT11_N"/>
</dbReference>
<evidence type="ECO:0000256" key="8">
    <source>
        <dbReference type="ARBA" id="ARBA00022884"/>
    </source>
</evidence>
<evidence type="ECO:0000256" key="6">
    <source>
        <dbReference type="ARBA" id="ARBA00022691"/>
    </source>
</evidence>
<comment type="caution">
    <text evidence="15">The sequence shown here is derived from an EMBL/GenBank/DDBJ whole genome shotgun (WGS) entry which is preliminary data.</text>
</comment>
<dbReference type="Pfam" id="PF25904">
    <property type="entry name" value="Tmrp11_N"/>
    <property type="match status" value="1"/>
</dbReference>
<dbReference type="InterPro" id="IPR000241">
    <property type="entry name" value="RlmKL-like_Mtase"/>
</dbReference>
<feature type="domain" description="tRNA (guanine(10)-N(2))-methyltransferase TRMT11 N-terminal" evidence="13">
    <location>
        <begin position="4"/>
        <end position="149"/>
    </location>
</feature>
<evidence type="ECO:0000256" key="4">
    <source>
        <dbReference type="ARBA" id="ARBA00022603"/>
    </source>
</evidence>
<feature type="compositionally biased region" description="Low complexity" evidence="11">
    <location>
        <begin position="497"/>
        <end position="515"/>
    </location>
</feature>
<dbReference type="PANTHER" id="PTHR13370:SF3">
    <property type="entry name" value="TRNA (GUANINE(10)-N2)-METHYLTRANSFERASE HOMOLOG"/>
    <property type="match status" value="1"/>
</dbReference>
<dbReference type="GO" id="GO:0000049">
    <property type="term" value="F:tRNA binding"/>
    <property type="evidence" value="ECO:0007669"/>
    <property type="project" value="UniProtKB-UniRule"/>
</dbReference>
<dbReference type="SUPFAM" id="SSF53335">
    <property type="entry name" value="S-adenosyl-L-methionine-dependent methyltransferases"/>
    <property type="match status" value="1"/>
</dbReference>
<feature type="compositionally biased region" description="Low complexity" evidence="11">
    <location>
        <begin position="448"/>
        <end position="465"/>
    </location>
</feature>
<evidence type="ECO:0000256" key="9">
    <source>
        <dbReference type="ARBA" id="ARBA00066937"/>
    </source>
</evidence>
<evidence type="ECO:0000259" key="12">
    <source>
        <dbReference type="Pfam" id="PF01170"/>
    </source>
</evidence>
<evidence type="ECO:0000313" key="15">
    <source>
        <dbReference type="EMBL" id="OMJ12274.1"/>
    </source>
</evidence>
<dbReference type="PROSITE" id="PS00092">
    <property type="entry name" value="N6_MTASE"/>
    <property type="match status" value="1"/>
</dbReference>
<evidence type="ECO:0000256" key="5">
    <source>
        <dbReference type="ARBA" id="ARBA00022679"/>
    </source>
</evidence>
<keyword evidence="7 10" id="KW-0819">tRNA processing</keyword>
<keyword evidence="8 10" id="KW-0694">RNA-binding</keyword>
<keyword evidence="4 10" id="KW-0489">Methyltransferase</keyword>
<dbReference type="InterPro" id="IPR016691">
    <property type="entry name" value="TRMT11"/>
</dbReference>
<proteinExistence type="inferred from homology"/>
<protein>
    <recommendedName>
        <fullName evidence="9">tRNA (guanine(10)-N(2))-methyltransferase</fullName>
        <ecNumber evidence="9">2.1.1.214</ecNumber>
    </recommendedName>
</protein>
<dbReference type="GO" id="GO:0032259">
    <property type="term" value="P:methylation"/>
    <property type="evidence" value="ECO:0007669"/>
    <property type="project" value="UniProtKB-UniRule"/>
</dbReference>